<evidence type="ECO:0000313" key="3">
    <source>
        <dbReference type="Proteomes" id="UP000271925"/>
    </source>
</evidence>
<protein>
    <submittedName>
        <fullName evidence="2">DNA-binding protein</fullName>
    </submittedName>
</protein>
<organism evidence="2 3">
    <name type="scientific">Larkinella rosea</name>
    <dbReference type="NCBI Taxonomy" id="2025312"/>
    <lineage>
        <taxon>Bacteria</taxon>
        <taxon>Pseudomonadati</taxon>
        <taxon>Bacteroidota</taxon>
        <taxon>Cytophagia</taxon>
        <taxon>Cytophagales</taxon>
        <taxon>Spirosomataceae</taxon>
        <taxon>Larkinella</taxon>
    </lineage>
</organism>
<gene>
    <name evidence="2" type="ORF">EHT25_26745</name>
</gene>
<name>A0A3P1BC00_9BACT</name>
<dbReference type="AlphaFoldDB" id="A0A3P1BC00"/>
<reference evidence="2 3" key="1">
    <citation type="submission" date="2018-11" db="EMBL/GenBank/DDBJ databases">
        <authorList>
            <person name="Zhou Z."/>
            <person name="Wang G."/>
        </authorList>
    </citation>
    <scope>NUCLEOTIDE SEQUENCE [LARGE SCALE GENOMIC DNA]</scope>
    <source>
        <strain evidence="2 3">KCTC52004</strain>
    </source>
</reference>
<dbReference type="PANTHER" id="PTHR34585">
    <property type="match status" value="1"/>
</dbReference>
<feature type="domain" description="Helix-turn-helix" evidence="1">
    <location>
        <begin position="33"/>
        <end position="85"/>
    </location>
</feature>
<dbReference type="EMBL" id="RQJO01000015">
    <property type="protein sequence ID" value="RRA98607.1"/>
    <property type="molecule type" value="Genomic_DNA"/>
</dbReference>
<dbReference type="Pfam" id="PF12728">
    <property type="entry name" value="HTH_17"/>
    <property type="match status" value="1"/>
</dbReference>
<dbReference type="PANTHER" id="PTHR34585:SF22">
    <property type="entry name" value="HELIX-TURN-HELIX DOMAIN-CONTAINING PROTEIN"/>
    <property type="match status" value="1"/>
</dbReference>
<proteinExistence type="predicted"/>
<dbReference type="RefSeq" id="WP_124878423.1">
    <property type="nucleotide sequence ID" value="NZ_RQJO01000015.1"/>
</dbReference>
<evidence type="ECO:0000313" key="2">
    <source>
        <dbReference type="EMBL" id="RRA98607.1"/>
    </source>
</evidence>
<dbReference type="GO" id="GO:0003677">
    <property type="term" value="F:DNA binding"/>
    <property type="evidence" value="ECO:0007669"/>
    <property type="project" value="UniProtKB-KW"/>
</dbReference>
<evidence type="ECO:0000259" key="1">
    <source>
        <dbReference type="Pfam" id="PF12728"/>
    </source>
</evidence>
<sequence>MEVICLHDEAFYILIEQVVARIKEKNGQQKEKWVSDEEAMKLLNIKSKTTLQKLRDEGKIRFSQPQKKIILYDRDSINSYLEQNSRNTF</sequence>
<keyword evidence="2" id="KW-0238">DNA-binding</keyword>
<dbReference type="OrthoDB" id="961769at2"/>
<dbReference type="InterPro" id="IPR041657">
    <property type="entry name" value="HTH_17"/>
</dbReference>
<comment type="caution">
    <text evidence="2">The sequence shown here is derived from an EMBL/GenBank/DDBJ whole genome shotgun (WGS) entry which is preliminary data.</text>
</comment>
<dbReference type="Proteomes" id="UP000271925">
    <property type="component" value="Unassembled WGS sequence"/>
</dbReference>
<keyword evidence="3" id="KW-1185">Reference proteome</keyword>
<accession>A0A3P1BC00</accession>